<dbReference type="AlphaFoldDB" id="Q1YL45"/>
<dbReference type="Proteomes" id="UP000000321">
    <property type="component" value="Unassembled WGS sequence"/>
</dbReference>
<organism evidence="1 2">
    <name type="scientific">Aurantimonas manganoxydans (strain ATCC BAA-1229 / DSM 21871 / SI85-9A1)</name>
    <dbReference type="NCBI Taxonomy" id="287752"/>
    <lineage>
        <taxon>Bacteria</taxon>
        <taxon>Pseudomonadati</taxon>
        <taxon>Pseudomonadota</taxon>
        <taxon>Alphaproteobacteria</taxon>
        <taxon>Hyphomicrobiales</taxon>
        <taxon>Aurantimonadaceae</taxon>
        <taxon>Aurantimonas</taxon>
    </lineage>
</organism>
<evidence type="ECO:0000313" key="1">
    <source>
        <dbReference type="EMBL" id="EAS51886.1"/>
    </source>
</evidence>
<gene>
    <name evidence="1" type="ORF">SI859A1_02702</name>
</gene>
<name>Q1YL45_AURMS</name>
<keyword evidence="2" id="KW-1185">Reference proteome</keyword>
<sequence length="336" mass="36800">MSEFWVSCGHQLLDRNASGHLMLTDEFLKAYFARPELVPPPEACAAELALHASLLADPRRPVSEAEIAGLDDADARENWQVMLAFRDRLMAAPTLEAAYLTLVRGDMSGTPHLFVNQLAQVVLRNALDGCTDPFVLRSAELFFRPQRASVHDGALLLADAEIVEMQEQDRHASPLLAMFAEPTVSELDVLDGENAASYFHRDEAFELVLSFASGPAARAGLAEAIERWIAHLLGVRVKVEPVARVDDDDWAWFVGLDAEASRIGNQVWRGDTVAPADLEKIIGIFALTFTDPAEALPAIGARPVWLFLARPKDGVVRLKPQNLIVGLPLRSPAEVA</sequence>
<reference evidence="1 2" key="1">
    <citation type="journal article" date="2008" name="Appl. Environ. Microbiol.">
        <title>Genomic insights into Mn(II) oxidation by the marine alphaproteobacterium Aurantimonas sp. strain SI85-9A1.</title>
        <authorList>
            <person name="Dick G.J."/>
            <person name="Podell S."/>
            <person name="Johnson H.A."/>
            <person name="Rivera-Espinoza Y."/>
            <person name="Bernier-Latmani R."/>
            <person name="McCarthy J.K."/>
            <person name="Torpey J.W."/>
            <person name="Clement B.G."/>
            <person name="Gaasterland T."/>
            <person name="Tebo B.M."/>
        </authorList>
    </citation>
    <scope>NUCLEOTIDE SEQUENCE [LARGE SCALE GENOMIC DNA]</scope>
    <source>
        <strain evidence="1 2">SI85-9A1</strain>
    </source>
</reference>
<dbReference type="Pfam" id="PF19879">
    <property type="entry name" value="DUF6352"/>
    <property type="match status" value="1"/>
</dbReference>
<evidence type="ECO:0000313" key="2">
    <source>
        <dbReference type="Proteomes" id="UP000000321"/>
    </source>
</evidence>
<dbReference type="EMBL" id="AAPJ01000001">
    <property type="protein sequence ID" value="EAS51886.1"/>
    <property type="molecule type" value="Genomic_DNA"/>
</dbReference>
<dbReference type="OrthoDB" id="7062302at2"/>
<dbReference type="InterPro" id="IPR045932">
    <property type="entry name" value="DUF6352"/>
</dbReference>
<protein>
    <submittedName>
        <fullName evidence="1">Uncharacterized protein</fullName>
    </submittedName>
</protein>
<dbReference type="RefSeq" id="WP_009210524.1">
    <property type="nucleotide sequence ID" value="NZ_BBWP01000002.1"/>
</dbReference>
<accession>Q1YL45</accession>
<comment type="caution">
    <text evidence="1">The sequence shown here is derived from an EMBL/GenBank/DDBJ whole genome shotgun (WGS) entry which is preliminary data.</text>
</comment>
<dbReference type="HOGENOM" id="CLU_822974_0_0_5"/>
<dbReference type="BioCyc" id="AURANTIMONAS:SI859A1_02702-MONOMER"/>
<proteinExistence type="predicted"/>